<feature type="chain" id="PRO_5014151412" evidence="1">
    <location>
        <begin position="25"/>
        <end position="101"/>
    </location>
</feature>
<gene>
    <name evidence="2" type="ORF">CRG98_024536</name>
</gene>
<dbReference type="Proteomes" id="UP000233551">
    <property type="component" value="Unassembled WGS sequence"/>
</dbReference>
<dbReference type="GO" id="GO:0048731">
    <property type="term" value="P:system development"/>
    <property type="evidence" value="ECO:0007669"/>
    <property type="project" value="InterPro"/>
</dbReference>
<comment type="caution">
    <text evidence="2">The sequence shown here is derived from an EMBL/GenBank/DDBJ whole genome shotgun (WGS) entry which is preliminary data.</text>
</comment>
<protein>
    <submittedName>
        <fullName evidence="2">Uncharacterized protein</fullName>
    </submittedName>
</protein>
<dbReference type="PANTHER" id="PTHR34545">
    <property type="entry name" value="CLAVATA3/ESR (CLE)-RELATED PROTEIN 22"/>
    <property type="match status" value="1"/>
</dbReference>
<reference evidence="2 3" key="1">
    <citation type="submission" date="2017-11" db="EMBL/GenBank/DDBJ databases">
        <title>De-novo sequencing of pomegranate (Punica granatum L.) genome.</title>
        <authorList>
            <person name="Akparov Z."/>
            <person name="Amiraslanov A."/>
            <person name="Hajiyeva S."/>
            <person name="Abbasov M."/>
            <person name="Kaur K."/>
            <person name="Hamwieh A."/>
            <person name="Solovyev V."/>
            <person name="Salamov A."/>
            <person name="Braich B."/>
            <person name="Kosarev P."/>
            <person name="Mahmoud A."/>
            <person name="Hajiyev E."/>
            <person name="Babayeva S."/>
            <person name="Izzatullayeva V."/>
            <person name="Mammadov A."/>
            <person name="Mammadov A."/>
            <person name="Sharifova S."/>
            <person name="Ojaghi J."/>
            <person name="Eynullazada K."/>
            <person name="Bayramov B."/>
            <person name="Abdulazimova A."/>
            <person name="Shahmuradov I."/>
        </authorList>
    </citation>
    <scope>NUCLEOTIDE SEQUENCE [LARGE SCALE GENOMIC DNA]</scope>
    <source>
        <strain evidence="3">cv. AG2017</strain>
        <tissue evidence="2">Leaf</tissue>
    </source>
</reference>
<evidence type="ECO:0000313" key="3">
    <source>
        <dbReference type="Proteomes" id="UP000233551"/>
    </source>
</evidence>
<dbReference type="EMBL" id="PGOL01001724">
    <property type="protein sequence ID" value="PKI55070.1"/>
    <property type="molecule type" value="Genomic_DNA"/>
</dbReference>
<feature type="signal peptide" evidence="1">
    <location>
        <begin position="1"/>
        <end position="24"/>
    </location>
</feature>
<sequence length="101" mass="11480">MRLVLYIFLLFLVWLLSCFVLSDAVAKKAFLPSIGGAMGSSTESMETASKCKYRKFHFCNFKYTEKNNTALEEDKRFVPTGPNPLHNSCMRITGHPSLRLI</sequence>
<dbReference type="InterPro" id="IPR033249">
    <property type="entry name" value="CLE_plant"/>
</dbReference>
<proteinExistence type="predicted"/>
<keyword evidence="3" id="KW-1185">Reference proteome</keyword>
<dbReference type="PROSITE" id="PS51257">
    <property type="entry name" value="PROKAR_LIPOPROTEIN"/>
    <property type="match status" value="1"/>
</dbReference>
<evidence type="ECO:0000256" key="1">
    <source>
        <dbReference type="SAM" id="SignalP"/>
    </source>
</evidence>
<name>A0A2I0JGN3_PUNGR</name>
<dbReference type="AlphaFoldDB" id="A0A2I0JGN3"/>
<organism evidence="2 3">
    <name type="scientific">Punica granatum</name>
    <name type="common">Pomegranate</name>
    <dbReference type="NCBI Taxonomy" id="22663"/>
    <lineage>
        <taxon>Eukaryota</taxon>
        <taxon>Viridiplantae</taxon>
        <taxon>Streptophyta</taxon>
        <taxon>Embryophyta</taxon>
        <taxon>Tracheophyta</taxon>
        <taxon>Spermatophyta</taxon>
        <taxon>Magnoliopsida</taxon>
        <taxon>eudicotyledons</taxon>
        <taxon>Gunneridae</taxon>
        <taxon>Pentapetalae</taxon>
        <taxon>rosids</taxon>
        <taxon>malvids</taxon>
        <taxon>Myrtales</taxon>
        <taxon>Lythraceae</taxon>
        <taxon>Punica</taxon>
    </lineage>
</organism>
<dbReference type="PANTHER" id="PTHR34545:SF10">
    <property type="entry name" value="CLAVATA3_ESR (CLE) GENE FAMILY MEMBER"/>
    <property type="match status" value="1"/>
</dbReference>
<keyword evidence="1" id="KW-0732">Signal</keyword>
<accession>A0A2I0JGN3</accession>
<evidence type="ECO:0000313" key="2">
    <source>
        <dbReference type="EMBL" id="PKI55070.1"/>
    </source>
</evidence>